<dbReference type="PANTHER" id="PTHR11236:SF50">
    <property type="entry name" value="AMINODEOXYCHORISMATE SYNTHASE COMPONENT 1"/>
    <property type="match status" value="1"/>
</dbReference>
<dbReference type="EMBL" id="DWYR01000004">
    <property type="protein sequence ID" value="HJA98194.1"/>
    <property type="molecule type" value="Genomic_DNA"/>
</dbReference>
<name>A0A9D2ICA5_9BACT</name>
<reference evidence="2" key="2">
    <citation type="submission" date="2021-04" db="EMBL/GenBank/DDBJ databases">
        <authorList>
            <person name="Gilroy R."/>
        </authorList>
    </citation>
    <scope>NUCLEOTIDE SEQUENCE</scope>
    <source>
        <strain evidence="2">CHK169-11906</strain>
    </source>
</reference>
<reference evidence="2" key="1">
    <citation type="journal article" date="2021" name="PeerJ">
        <title>Extensive microbial diversity within the chicken gut microbiome revealed by metagenomics and culture.</title>
        <authorList>
            <person name="Gilroy R."/>
            <person name="Ravi A."/>
            <person name="Getino M."/>
            <person name="Pursley I."/>
            <person name="Horton D.L."/>
            <person name="Alikhan N.F."/>
            <person name="Baker D."/>
            <person name="Gharbi K."/>
            <person name="Hall N."/>
            <person name="Watson M."/>
            <person name="Adriaenssens E.M."/>
            <person name="Foster-Nyarko E."/>
            <person name="Jarju S."/>
            <person name="Secka A."/>
            <person name="Antonio M."/>
            <person name="Oren A."/>
            <person name="Chaudhuri R.R."/>
            <person name="La Ragione R."/>
            <person name="Hildebrand F."/>
            <person name="Pallen M.J."/>
        </authorList>
    </citation>
    <scope>NUCLEOTIDE SEQUENCE</scope>
    <source>
        <strain evidence="2">CHK169-11906</strain>
    </source>
</reference>
<dbReference type="InterPro" id="IPR005801">
    <property type="entry name" value="ADC_synthase"/>
</dbReference>
<protein>
    <submittedName>
        <fullName evidence="2">Aminodeoxychorismate synthase component I</fullName>
        <ecNumber evidence="2">2.6.1.85</ecNumber>
    </submittedName>
</protein>
<dbReference type="AlphaFoldDB" id="A0A9D2ICA5"/>
<keyword evidence="2" id="KW-0032">Aminotransferase</keyword>
<dbReference type="SUPFAM" id="SSF56322">
    <property type="entry name" value="ADC synthase"/>
    <property type="match status" value="1"/>
</dbReference>
<dbReference type="NCBIfam" id="NF005486">
    <property type="entry name" value="PRK07093.1"/>
    <property type="match status" value="1"/>
</dbReference>
<dbReference type="EC" id="2.6.1.85" evidence="2"/>
<comment type="caution">
    <text evidence="2">The sequence shown here is derived from an EMBL/GenBank/DDBJ whole genome shotgun (WGS) entry which is preliminary data.</text>
</comment>
<dbReference type="GO" id="GO:0046820">
    <property type="term" value="F:4-amino-4-deoxychorismate synthase activity"/>
    <property type="evidence" value="ECO:0007669"/>
    <property type="project" value="UniProtKB-EC"/>
</dbReference>
<dbReference type="PANTHER" id="PTHR11236">
    <property type="entry name" value="AMINOBENZOATE/ANTHRANILATE SYNTHASE"/>
    <property type="match status" value="1"/>
</dbReference>
<accession>A0A9D2ICA5</accession>
<gene>
    <name evidence="2" type="ORF">H9779_01150</name>
</gene>
<feature type="domain" description="Chorismate-utilising enzyme C-terminal" evidence="1">
    <location>
        <begin position="74"/>
        <end position="318"/>
    </location>
</feature>
<dbReference type="Proteomes" id="UP000824259">
    <property type="component" value="Unassembled WGS sequence"/>
</dbReference>
<dbReference type="Pfam" id="PF00425">
    <property type="entry name" value="Chorismate_bind"/>
    <property type="match status" value="1"/>
</dbReference>
<dbReference type="InterPro" id="IPR015890">
    <property type="entry name" value="Chorismate_C"/>
</dbReference>
<organism evidence="2 3">
    <name type="scientific">Candidatus Alistipes avicola</name>
    <dbReference type="NCBI Taxonomy" id="2838432"/>
    <lineage>
        <taxon>Bacteria</taxon>
        <taxon>Pseudomonadati</taxon>
        <taxon>Bacteroidota</taxon>
        <taxon>Bacteroidia</taxon>
        <taxon>Bacteroidales</taxon>
        <taxon>Rikenellaceae</taxon>
        <taxon>Alistipes</taxon>
    </lineage>
</organism>
<dbReference type="PRINTS" id="PR00095">
    <property type="entry name" value="ANTSNTHASEI"/>
</dbReference>
<evidence type="ECO:0000259" key="1">
    <source>
        <dbReference type="Pfam" id="PF00425"/>
    </source>
</evidence>
<dbReference type="GO" id="GO:0000162">
    <property type="term" value="P:L-tryptophan biosynthetic process"/>
    <property type="evidence" value="ECO:0007669"/>
    <property type="project" value="TreeGrafter"/>
</dbReference>
<dbReference type="Gene3D" id="3.60.120.10">
    <property type="entry name" value="Anthranilate synthase"/>
    <property type="match status" value="1"/>
</dbReference>
<sequence length="327" mass="37691">MNAELVRETINKSAATGNSFLFGIDFEMKNGFFLEDPQTNPQILFCCNGIGNIPPYDMNNESHTPELTVISSDRKAYLQKFEIIHRGLLRGDSFLTNLTERTPIRTNLSLEEIFLRSKARYKIWIPEKFVCFSPECFIRIADERIHTYPMKGTIDATLPDAEKQLMEDYKEMCEHYTIVDLLRNDLSMVSDHVRVERFRYVEHVQTLRGEILQTSSEVVGDLRPGWRKALGDLIFRLLPAGSISGAPKPATLQLIRNAEQQERGFYSGVFGYFDGEKLDTAVMIRYIEQEGERFYFRSGGGITIHSDPKREYDEILEKIYLPIPHQA</sequence>
<keyword evidence="2" id="KW-0808">Transferase</keyword>
<proteinExistence type="predicted"/>
<evidence type="ECO:0000313" key="2">
    <source>
        <dbReference type="EMBL" id="HJA98194.1"/>
    </source>
</evidence>
<dbReference type="InterPro" id="IPR019999">
    <property type="entry name" value="Anth_synth_I-like"/>
</dbReference>
<evidence type="ECO:0000313" key="3">
    <source>
        <dbReference type="Proteomes" id="UP000824259"/>
    </source>
</evidence>